<dbReference type="RefSeq" id="XP_030987099.1">
    <property type="nucleotide sequence ID" value="XM_031120228.1"/>
</dbReference>
<dbReference type="KEGG" id="pgri:PgNI_00145"/>
<dbReference type="AlphaFoldDB" id="A0A6P8BJC5"/>
<reference evidence="3" key="2">
    <citation type="submission" date="2019-10" db="EMBL/GenBank/DDBJ databases">
        <authorList>
            <consortium name="NCBI Genome Project"/>
        </authorList>
    </citation>
    <scope>NUCLEOTIDE SEQUENCE</scope>
    <source>
        <strain evidence="3">NI907</strain>
    </source>
</reference>
<sequence>MSSFWGDQPAYATASHTAWHGDIPVYTASNAYYDSDQQYEDDSTEWPLQQLQPYRPSPQPLPIQYRYRTHRRKHHRGRRPARTNQQPPTMTHEEQLATYTAHHLIPALQSSSHPISVLINYGHAIVPESALAGDDNSSSIMYNAPGCTLTVVPTASPGPAPCTAESMMHEGTGGSGNSALLRACRRCGVLRVVDAWGLCRDCGVGRLLDDAGSEREGGQGGWRRR</sequence>
<reference evidence="3" key="1">
    <citation type="journal article" date="2019" name="Mol. Biol. Evol.">
        <title>Blast fungal genomes show frequent chromosomal changes, gene gains and losses, and effector gene turnover.</title>
        <authorList>
            <person name="Gomez Luciano L.B."/>
            <person name="Jason Tsai I."/>
            <person name="Chuma I."/>
            <person name="Tosa Y."/>
            <person name="Chen Y.H."/>
            <person name="Li J.Y."/>
            <person name="Li M.Y."/>
            <person name="Jade Lu M.Y."/>
            <person name="Nakayashiki H."/>
            <person name="Li W.H."/>
        </authorList>
    </citation>
    <scope>NUCLEOTIDE SEQUENCE</scope>
    <source>
        <strain evidence="3">NI907</strain>
    </source>
</reference>
<feature type="compositionally biased region" description="Basic residues" evidence="1">
    <location>
        <begin position="70"/>
        <end position="81"/>
    </location>
</feature>
<keyword evidence="2" id="KW-1185">Reference proteome</keyword>
<evidence type="ECO:0000313" key="2">
    <source>
        <dbReference type="Proteomes" id="UP000515153"/>
    </source>
</evidence>
<accession>A0A6P8BJC5</accession>
<reference evidence="3" key="3">
    <citation type="submission" date="2025-08" db="UniProtKB">
        <authorList>
            <consortium name="RefSeq"/>
        </authorList>
    </citation>
    <scope>IDENTIFICATION</scope>
    <source>
        <strain evidence="3">NI907</strain>
    </source>
</reference>
<name>A0A6P8BJC5_PYRGI</name>
<organism evidence="2 3">
    <name type="scientific">Pyricularia grisea</name>
    <name type="common">Crabgrass-specific blast fungus</name>
    <name type="synonym">Magnaporthe grisea</name>
    <dbReference type="NCBI Taxonomy" id="148305"/>
    <lineage>
        <taxon>Eukaryota</taxon>
        <taxon>Fungi</taxon>
        <taxon>Dikarya</taxon>
        <taxon>Ascomycota</taxon>
        <taxon>Pezizomycotina</taxon>
        <taxon>Sordariomycetes</taxon>
        <taxon>Sordariomycetidae</taxon>
        <taxon>Magnaporthales</taxon>
        <taxon>Pyriculariaceae</taxon>
        <taxon>Pyricularia</taxon>
    </lineage>
</organism>
<protein>
    <submittedName>
        <fullName evidence="3">Uncharacterized protein</fullName>
    </submittedName>
</protein>
<proteinExistence type="predicted"/>
<dbReference type="GeneID" id="41955142"/>
<evidence type="ECO:0000313" key="3">
    <source>
        <dbReference type="RefSeq" id="XP_030987099.1"/>
    </source>
</evidence>
<dbReference type="Proteomes" id="UP000515153">
    <property type="component" value="Unplaced"/>
</dbReference>
<gene>
    <name evidence="3" type="ORF">PgNI_00145</name>
</gene>
<evidence type="ECO:0000256" key="1">
    <source>
        <dbReference type="SAM" id="MobiDB-lite"/>
    </source>
</evidence>
<feature type="region of interest" description="Disordered" evidence="1">
    <location>
        <begin position="70"/>
        <end position="90"/>
    </location>
</feature>